<dbReference type="InParanoid" id="A0A3P7EDX0"/>
<feature type="compositionally biased region" description="Basic residues" evidence="1">
    <location>
        <begin position="105"/>
        <end position="117"/>
    </location>
</feature>
<keyword evidence="3" id="KW-1185">Reference proteome</keyword>
<evidence type="ECO:0000313" key="3">
    <source>
        <dbReference type="Proteomes" id="UP000270924"/>
    </source>
</evidence>
<dbReference type="Proteomes" id="UP000270924">
    <property type="component" value="Unassembled WGS sequence"/>
</dbReference>
<accession>A0A3P7EDX0</accession>
<organism evidence="2 3">
    <name type="scientific">Wuchereria bancrofti</name>
    <dbReference type="NCBI Taxonomy" id="6293"/>
    <lineage>
        <taxon>Eukaryota</taxon>
        <taxon>Metazoa</taxon>
        <taxon>Ecdysozoa</taxon>
        <taxon>Nematoda</taxon>
        <taxon>Chromadorea</taxon>
        <taxon>Rhabditida</taxon>
        <taxon>Spirurina</taxon>
        <taxon>Spiruromorpha</taxon>
        <taxon>Filarioidea</taxon>
        <taxon>Onchocercidae</taxon>
        <taxon>Wuchereria</taxon>
    </lineage>
</organism>
<reference evidence="2 3" key="1">
    <citation type="submission" date="2018-11" db="EMBL/GenBank/DDBJ databases">
        <authorList>
            <consortium name="Pathogen Informatics"/>
        </authorList>
    </citation>
    <scope>NUCLEOTIDE SEQUENCE [LARGE SCALE GENOMIC DNA]</scope>
</reference>
<dbReference type="AlphaFoldDB" id="A0A3P7EDX0"/>
<dbReference type="EMBL" id="UYWW01012436">
    <property type="protein sequence ID" value="VDM21090.1"/>
    <property type="molecule type" value="Genomic_DNA"/>
</dbReference>
<protein>
    <submittedName>
        <fullName evidence="2">Uncharacterized protein</fullName>
    </submittedName>
</protein>
<dbReference type="OrthoDB" id="5874294at2759"/>
<gene>
    <name evidence="2" type="ORF">WBA_LOCUS11719</name>
</gene>
<evidence type="ECO:0000313" key="2">
    <source>
        <dbReference type="EMBL" id="VDM21090.1"/>
    </source>
</evidence>
<proteinExistence type="predicted"/>
<sequence length="208" mass="24501">MTQYSSMYRCNSLQQSQETSHIIGFCAWSKHNSIMSSLCRCFSRPTDPELLPATFSITYASVDPGQDDMDNVKDVIGDNEKGANQQFASESDFRRFRQHKDQSKPFKKRKRRGKNRREKKFSFSYHFVSLHFIYEKMSNRENIEKQIFVLIMHRPRRSFEMVLQEVCVQHRSVDTMRNVHLAKVVSKESLKCEIKTDNENVVRSRNSS</sequence>
<feature type="region of interest" description="Disordered" evidence="1">
    <location>
        <begin position="98"/>
        <end position="117"/>
    </location>
</feature>
<evidence type="ECO:0000256" key="1">
    <source>
        <dbReference type="SAM" id="MobiDB-lite"/>
    </source>
</evidence>
<name>A0A3P7EDX0_WUCBA</name>